<dbReference type="Gene3D" id="3.30.450.150">
    <property type="entry name" value="Haem-degrading domain"/>
    <property type="match status" value="1"/>
</dbReference>
<accession>A0A7Y2M1Z4</accession>
<evidence type="ECO:0000313" key="3">
    <source>
        <dbReference type="Proteomes" id="UP000543598"/>
    </source>
</evidence>
<name>A0A7Y2M1Z4_9MICO</name>
<keyword evidence="3" id="KW-1185">Reference proteome</keyword>
<dbReference type="Pfam" id="PF03928">
    <property type="entry name" value="HbpS-like"/>
    <property type="match status" value="1"/>
</dbReference>
<organism evidence="2 3">
    <name type="scientific">Microbacterium ulmi</name>
    <dbReference type="NCBI Taxonomy" id="179095"/>
    <lineage>
        <taxon>Bacteria</taxon>
        <taxon>Bacillati</taxon>
        <taxon>Actinomycetota</taxon>
        <taxon>Actinomycetes</taxon>
        <taxon>Micrococcales</taxon>
        <taxon>Microbacteriaceae</taxon>
        <taxon>Microbacterium</taxon>
    </lineage>
</organism>
<comment type="similarity">
    <text evidence="1">Belongs to the UPF0303 family.</text>
</comment>
<dbReference type="PANTHER" id="PTHR28255">
    <property type="match status" value="1"/>
</dbReference>
<sequence length="159" mass="16813">MTDDAEAVLHRVKAEEAELVLPRFDVADAWALGSRMREAAFTAGLPIVIGISLGEARVFHAALAGSSANNDVWLERKSRVVRRYGRSSFGVGQGFRAAGRDFDTSSRLDPGEYAAHGGAFPITIAGVGVVGVVAVSGLPQADDHAFVVEHLRAWLASVA</sequence>
<dbReference type="HAMAP" id="MF_00761">
    <property type="entry name" value="UPF0303"/>
    <property type="match status" value="1"/>
</dbReference>
<dbReference type="InterPro" id="IPR038084">
    <property type="entry name" value="PduO/GlcC-like_sf"/>
</dbReference>
<dbReference type="AlphaFoldDB" id="A0A7Y2M1Z4"/>
<dbReference type="InterPro" id="IPR005624">
    <property type="entry name" value="PduO/GlcC-like"/>
</dbReference>
<dbReference type="NCBIfam" id="NF002696">
    <property type="entry name" value="PRK02487.1-5"/>
    <property type="match status" value="1"/>
</dbReference>
<gene>
    <name evidence="2" type="ORF">HLA99_11755</name>
</gene>
<evidence type="ECO:0000256" key="1">
    <source>
        <dbReference type="HAMAP-Rule" id="MF_00761"/>
    </source>
</evidence>
<dbReference type="Proteomes" id="UP000543598">
    <property type="component" value="Unassembled WGS sequence"/>
</dbReference>
<dbReference type="InterPro" id="IPR010371">
    <property type="entry name" value="YBR137W-like"/>
</dbReference>
<proteinExistence type="inferred from homology"/>
<protein>
    <recommendedName>
        <fullName evidence="1">UPF0303 protein HLA99_11755</fullName>
    </recommendedName>
</protein>
<dbReference type="SUPFAM" id="SSF143744">
    <property type="entry name" value="GlcG-like"/>
    <property type="match status" value="1"/>
</dbReference>
<comment type="caution">
    <text evidence="2">The sequence shown here is derived from an EMBL/GenBank/DDBJ whole genome shotgun (WGS) entry which is preliminary data.</text>
</comment>
<evidence type="ECO:0000313" key="2">
    <source>
        <dbReference type="EMBL" id="NNH04519.1"/>
    </source>
</evidence>
<dbReference type="PANTHER" id="PTHR28255:SF1">
    <property type="entry name" value="UPF0303 PROTEIN YBR137W"/>
    <property type="match status" value="1"/>
</dbReference>
<reference evidence="2 3" key="1">
    <citation type="submission" date="2020-05" db="EMBL/GenBank/DDBJ databases">
        <title>MicrobeNet Type strains.</title>
        <authorList>
            <person name="Nicholson A.C."/>
        </authorList>
    </citation>
    <scope>NUCLEOTIDE SEQUENCE [LARGE SCALE GENOMIC DNA]</scope>
    <source>
        <strain evidence="2 3">JCM 14282</strain>
    </source>
</reference>
<dbReference type="EMBL" id="JABEMB010000017">
    <property type="protein sequence ID" value="NNH04519.1"/>
    <property type="molecule type" value="Genomic_DNA"/>
</dbReference>
<dbReference type="RefSeq" id="WP_167038654.1">
    <property type="nucleotide sequence ID" value="NZ_BAAANA010000001.1"/>
</dbReference>
<dbReference type="PIRSF" id="PIRSF008757">
    <property type="entry name" value="UCP008757"/>
    <property type="match status" value="1"/>
</dbReference>